<dbReference type="Proteomes" id="UP000477386">
    <property type="component" value="Unassembled WGS sequence"/>
</dbReference>
<dbReference type="EMBL" id="JAAGNZ010000001">
    <property type="protein sequence ID" value="NEU68156.1"/>
    <property type="molecule type" value="Genomic_DNA"/>
</dbReference>
<sequence length="160" mass="18033">MDNYDNLDLVPYAVPLAIAQDWVTNWVDSDSENQSATPPTAMRAFLVRRAEIVELLNQLDTEFIRMYIGKKPVEEAETGKKRIRPCLLLVSAAYRRDIDPTSEKDPDTVIDLIGHMNDDDAAAPILAEQNYNVFDFTHVCPPQCDEDSPLFIASDQPCDC</sequence>
<evidence type="ECO:0000313" key="2">
    <source>
        <dbReference type="Proteomes" id="UP000477386"/>
    </source>
</evidence>
<comment type="caution">
    <text evidence="1">The sequence shown here is derived from an EMBL/GenBank/DDBJ whole genome shotgun (WGS) entry which is preliminary data.</text>
</comment>
<proteinExistence type="predicted"/>
<evidence type="ECO:0000313" key="1">
    <source>
        <dbReference type="EMBL" id="NEU68156.1"/>
    </source>
</evidence>
<dbReference type="RefSeq" id="WP_164039634.1">
    <property type="nucleotide sequence ID" value="NZ_JAAGNZ010000001.1"/>
</dbReference>
<accession>A0A6M0IIP8</accession>
<dbReference type="AlphaFoldDB" id="A0A6M0IIP8"/>
<organism evidence="1 2">
    <name type="scientific">Spirosoma agri</name>
    <dbReference type="NCBI Taxonomy" id="1987381"/>
    <lineage>
        <taxon>Bacteria</taxon>
        <taxon>Pseudomonadati</taxon>
        <taxon>Bacteroidota</taxon>
        <taxon>Cytophagia</taxon>
        <taxon>Cytophagales</taxon>
        <taxon>Cytophagaceae</taxon>
        <taxon>Spirosoma</taxon>
    </lineage>
</organism>
<reference evidence="1 2" key="1">
    <citation type="submission" date="2020-02" db="EMBL/GenBank/DDBJ databases">
        <title>Draft genome sequence of two Spirosoma agri KCTC 52727 and Spirosoma terrae KCTC 52035.</title>
        <authorList>
            <person name="Rojas J."/>
            <person name="Ambika Manirajan B."/>
            <person name="Ratering S."/>
            <person name="Suarez C."/>
            <person name="Schnell S."/>
        </authorList>
    </citation>
    <scope>NUCLEOTIDE SEQUENCE [LARGE SCALE GENOMIC DNA]</scope>
    <source>
        <strain evidence="1 2">KCTC 52727</strain>
    </source>
</reference>
<gene>
    <name evidence="1" type="ORF">GK091_14790</name>
</gene>
<name>A0A6M0IIP8_9BACT</name>
<keyword evidence="2" id="KW-1185">Reference proteome</keyword>
<protein>
    <submittedName>
        <fullName evidence="1">Uncharacterized protein</fullName>
    </submittedName>
</protein>